<evidence type="ECO:0000313" key="2">
    <source>
        <dbReference type="Proteomes" id="UP001630127"/>
    </source>
</evidence>
<feature type="non-terminal residue" evidence="1">
    <location>
        <position position="1"/>
    </location>
</feature>
<evidence type="ECO:0000313" key="1">
    <source>
        <dbReference type="EMBL" id="KAL3537926.1"/>
    </source>
</evidence>
<protein>
    <recommendedName>
        <fullName evidence="3">Endonuclease/exonuclease/phosphatase domain-containing protein</fullName>
    </recommendedName>
</protein>
<comment type="caution">
    <text evidence="1">The sequence shown here is derived from an EMBL/GenBank/DDBJ whole genome shotgun (WGS) entry which is preliminary data.</text>
</comment>
<evidence type="ECO:0008006" key="3">
    <source>
        <dbReference type="Google" id="ProtNLM"/>
    </source>
</evidence>
<name>A0ABD3B3F1_9GENT</name>
<sequence length="240" mass="27782">LPSVNVVLQRFECQTLKSIDPSNILLETNQRINVQDINNELTILQNQLEIEKKRGKTVNQQRKVSLIRHWWEAPIEELNLEQLEQLHLALLEVQKNVQSESKKAMGIFNNQDLEEQHVQEPLSMMVEQIDSTPSSSRKEETFEARSKYERKSLVLKNGRLLSYHRERQKSKMSMSSSSSQEGYNADKVEVASLLAWNCRGLGGPLIVPRLKEMIVYHTPDVVFLSEIKHCSLMWILCVEN</sequence>
<organism evidence="1 2">
    <name type="scientific">Cinchona calisaya</name>
    <dbReference type="NCBI Taxonomy" id="153742"/>
    <lineage>
        <taxon>Eukaryota</taxon>
        <taxon>Viridiplantae</taxon>
        <taxon>Streptophyta</taxon>
        <taxon>Embryophyta</taxon>
        <taxon>Tracheophyta</taxon>
        <taxon>Spermatophyta</taxon>
        <taxon>Magnoliopsida</taxon>
        <taxon>eudicotyledons</taxon>
        <taxon>Gunneridae</taxon>
        <taxon>Pentapetalae</taxon>
        <taxon>asterids</taxon>
        <taxon>lamiids</taxon>
        <taxon>Gentianales</taxon>
        <taxon>Rubiaceae</taxon>
        <taxon>Cinchonoideae</taxon>
        <taxon>Cinchoneae</taxon>
        <taxon>Cinchona</taxon>
    </lineage>
</organism>
<accession>A0ABD3B3F1</accession>
<gene>
    <name evidence="1" type="ORF">ACH5RR_001292</name>
</gene>
<dbReference type="EMBL" id="JBJUIK010000001">
    <property type="protein sequence ID" value="KAL3537926.1"/>
    <property type="molecule type" value="Genomic_DNA"/>
</dbReference>
<reference evidence="1 2" key="1">
    <citation type="submission" date="2024-11" db="EMBL/GenBank/DDBJ databases">
        <title>A near-complete genome assembly of Cinchona calisaya.</title>
        <authorList>
            <person name="Lian D.C."/>
            <person name="Zhao X.W."/>
            <person name="Wei L."/>
        </authorList>
    </citation>
    <scope>NUCLEOTIDE SEQUENCE [LARGE SCALE GENOMIC DNA]</scope>
    <source>
        <tissue evidence="1">Nenye</tissue>
    </source>
</reference>
<proteinExistence type="predicted"/>
<keyword evidence="2" id="KW-1185">Reference proteome</keyword>
<dbReference type="AlphaFoldDB" id="A0ABD3B3F1"/>
<dbReference type="Proteomes" id="UP001630127">
    <property type="component" value="Unassembled WGS sequence"/>
</dbReference>